<dbReference type="Pfam" id="PF00023">
    <property type="entry name" value="Ank"/>
    <property type="match status" value="1"/>
</dbReference>
<dbReference type="Proteomes" id="UP001174136">
    <property type="component" value="Unassembled WGS sequence"/>
</dbReference>
<sequence length="238" mass="27226">MTELHQAAAAGDCDRVEELLKNNTCDPNQRDVDWNHKTPLHWASAKVIYLYIHLLFGQFRSSISLLRLRSCFKTYQVPPPGHTEVVRMLVESGARPCARADHGWTPAHFAAESGRLGVLRMLHALHAPVDQDDVCGDRPIRIAEIYGHEDCVRFLSIAEMESKAYRRTAEQSGVPLDDKDEEREDQQKESGLDVKKLRMCHWSFTDCRDKEVSTVEDSDFWRSGGQRTDKRFLSVSRT</sequence>
<evidence type="ECO:0000313" key="6">
    <source>
        <dbReference type="Proteomes" id="UP001174136"/>
    </source>
</evidence>
<keyword evidence="6" id="KW-1185">Reference proteome</keyword>
<dbReference type="PANTHER" id="PTHR24201:SF15">
    <property type="entry name" value="ANKYRIN REPEAT DOMAIN-CONTAINING PROTEIN 66"/>
    <property type="match status" value="1"/>
</dbReference>
<protein>
    <submittedName>
        <fullName evidence="5">Ankyrin repeat domain-containing protein 66</fullName>
    </submittedName>
</protein>
<evidence type="ECO:0000256" key="2">
    <source>
        <dbReference type="ARBA" id="ARBA00023043"/>
    </source>
</evidence>
<feature type="region of interest" description="Disordered" evidence="4">
    <location>
        <begin position="166"/>
        <end position="191"/>
    </location>
</feature>
<keyword evidence="2 3" id="KW-0040">ANK repeat</keyword>
<dbReference type="Gene3D" id="1.25.40.20">
    <property type="entry name" value="Ankyrin repeat-containing domain"/>
    <property type="match status" value="1"/>
</dbReference>
<evidence type="ECO:0000256" key="4">
    <source>
        <dbReference type="SAM" id="MobiDB-lite"/>
    </source>
</evidence>
<name>A0AA47N8I8_MERPO</name>
<dbReference type="InterPro" id="IPR002110">
    <property type="entry name" value="Ankyrin_rpt"/>
</dbReference>
<proteinExistence type="predicted"/>
<dbReference type="InterPro" id="IPR036770">
    <property type="entry name" value="Ankyrin_rpt-contain_sf"/>
</dbReference>
<dbReference type="PANTHER" id="PTHR24201">
    <property type="entry name" value="ANK_REP_REGION DOMAIN-CONTAINING PROTEIN"/>
    <property type="match status" value="1"/>
</dbReference>
<dbReference type="InterPro" id="IPR050776">
    <property type="entry name" value="Ank_Repeat/CDKN_Inhibitor"/>
</dbReference>
<dbReference type="SUPFAM" id="SSF48403">
    <property type="entry name" value="Ankyrin repeat"/>
    <property type="match status" value="1"/>
</dbReference>
<dbReference type="PROSITE" id="PS50088">
    <property type="entry name" value="ANK_REPEAT"/>
    <property type="match status" value="1"/>
</dbReference>
<accession>A0AA47N8I8</accession>
<dbReference type="SMART" id="SM00248">
    <property type="entry name" value="ANK"/>
    <property type="match status" value="3"/>
</dbReference>
<feature type="repeat" description="ANK" evidence="3">
    <location>
        <begin position="102"/>
        <end position="134"/>
    </location>
</feature>
<dbReference type="Pfam" id="PF12796">
    <property type="entry name" value="Ank_2"/>
    <property type="match status" value="1"/>
</dbReference>
<keyword evidence="1" id="KW-0677">Repeat</keyword>
<comment type="caution">
    <text evidence="5">The sequence shown here is derived from an EMBL/GenBank/DDBJ whole genome shotgun (WGS) entry which is preliminary data.</text>
</comment>
<evidence type="ECO:0000256" key="3">
    <source>
        <dbReference type="PROSITE-ProRule" id="PRU00023"/>
    </source>
</evidence>
<gene>
    <name evidence="5" type="primary">ANKRD66</name>
    <name evidence="5" type="ORF">N1851_004550</name>
</gene>
<evidence type="ECO:0000313" key="5">
    <source>
        <dbReference type="EMBL" id="KAK0153669.1"/>
    </source>
</evidence>
<dbReference type="AlphaFoldDB" id="A0AA47N8I8"/>
<reference evidence="5" key="1">
    <citation type="journal article" date="2023" name="Front. Mar. Sci.">
        <title>A new Merluccius polli reference genome to investigate the effects of global change in West African waters.</title>
        <authorList>
            <person name="Mateo J.L."/>
            <person name="Blanco-Fernandez C."/>
            <person name="Garcia-Vazquez E."/>
            <person name="Machado-Schiaffino G."/>
        </authorList>
    </citation>
    <scope>NUCLEOTIDE SEQUENCE</scope>
    <source>
        <strain evidence="5">C29</strain>
        <tissue evidence="5">Fin</tissue>
    </source>
</reference>
<evidence type="ECO:0000256" key="1">
    <source>
        <dbReference type="ARBA" id="ARBA00022737"/>
    </source>
</evidence>
<organism evidence="5 6">
    <name type="scientific">Merluccius polli</name>
    <name type="common">Benguela hake</name>
    <name type="synonym">Merluccius cadenati</name>
    <dbReference type="NCBI Taxonomy" id="89951"/>
    <lineage>
        <taxon>Eukaryota</taxon>
        <taxon>Metazoa</taxon>
        <taxon>Chordata</taxon>
        <taxon>Craniata</taxon>
        <taxon>Vertebrata</taxon>
        <taxon>Euteleostomi</taxon>
        <taxon>Actinopterygii</taxon>
        <taxon>Neopterygii</taxon>
        <taxon>Teleostei</taxon>
        <taxon>Neoteleostei</taxon>
        <taxon>Acanthomorphata</taxon>
        <taxon>Zeiogadaria</taxon>
        <taxon>Gadariae</taxon>
        <taxon>Gadiformes</taxon>
        <taxon>Gadoidei</taxon>
        <taxon>Merlucciidae</taxon>
        <taxon>Merluccius</taxon>
    </lineage>
</organism>
<dbReference type="EMBL" id="JAOPHQ010000657">
    <property type="protein sequence ID" value="KAK0153669.1"/>
    <property type="molecule type" value="Genomic_DNA"/>
</dbReference>